<feature type="domain" description="HTH myb-type" evidence="5">
    <location>
        <begin position="1"/>
        <end position="54"/>
    </location>
</feature>
<evidence type="ECO:0000259" key="5">
    <source>
        <dbReference type="PROSITE" id="PS51294"/>
    </source>
</evidence>
<comment type="subcellular location">
    <subcellularLocation>
        <location evidence="1">Nucleus</location>
    </subcellularLocation>
</comment>
<dbReference type="InterPro" id="IPR017930">
    <property type="entry name" value="Myb_dom"/>
</dbReference>
<evidence type="ECO:0000256" key="3">
    <source>
        <dbReference type="ARBA" id="ARBA00023242"/>
    </source>
</evidence>
<dbReference type="PANTHER" id="PTHR10641">
    <property type="entry name" value="MYB FAMILY TRANSCRIPTION FACTOR"/>
    <property type="match status" value="1"/>
</dbReference>
<evidence type="ECO:0000259" key="4">
    <source>
        <dbReference type="PROSITE" id="PS50090"/>
    </source>
</evidence>
<dbReference type="Gene3D" id="1.10.10.60">
    <property type="entry name" value="Homeodomain-like"/>
    <property type="match status" value="2"/>
</dbReference>
<dbReference type="GO" id="GO:0003677">
    <property type="term" value="F:DNA binding"/>
    <property type="evidence" value="ECO:0007669"/>
    <property type="project" value="UniProtKB-KW"/>
</dbReference>
<dbReference type="PROSITE" id="PS50090">
    <property type="entry name" value="MYB_LIKE"/>
    <property type="match status" value="2"/>
</dbReference>
<dbReference type="AlphaFoldDB" id="A0A803M0E6"/>
<organism evidence="6 7">
    <name type="scientific">Chenopodium quinoa</name>
    <name type="common">Quinoa</name>
    <dbReference type="NCBI Taxonomy" id="63459"/>
    <lineage>
        <taxon>Eukaryota</taxon>
        <taxon>Viridiplantae</taxon>
        <taxon>Streptophyta</taxon>
        <taxon>Embryophyta</taxon>
        <taxon>Tracheophyta</taxon>
        <taxon>Spermatophyta</taxon>
        <taxon>Magnoliopsida</taxon>
        <taxon>eudicotyledons</taxon>
        <taxon>Gunneridae</taxon>
        <taxon>Pentapetalae</taxon>
        <taxon>Caryophyllales</taxon>
        <taxon>Chenopodiaceae</taxon>
        <taxon>Chenopodioideae</taxon>
        <taxon>Atripliceae</taxon>
        <taxon>Chenopodium</taxon>
    </lineage>
</organism>
<protein>
    <submittedName>
        <fullName evidence="6">Uncharacterized protein</fullName>
    </submittedName>
</protein>
<evidence type="ECO:0000256" key="1">
    <source>
        <dbReference type="ARBA" id="ARBA00004123"/>
    </source>
</evidence>
<dbReference type="CDD" id="cd00167">
    <property type="entry name" value="SANT"/>
    <property type="match status" value="2"/>
</dbReference>
<reference evidence="6" key="1">
    <citation type="journal article" date="2017" name="Nature">
        <title>The genome of Chenopodium quinoa.</title>
        <authorList>
            <person name="Jarvis D.E."/>
            <person name="Ho Y.S."/>
            <person name="Lightfoot D.J."/>
            <person name="Schmoeckel S.M."/>
            <person name="Li B."/>
            <person name="Borm T.J.A."/>
            <person name="Ohyanagi H."/>
            <person name="Mineta K."/>
            <person name="Michell C.T."/>
            <person name="Saber N."/>
            <person name="Kharbatia N.M."/>
            <person name="Rupper R.R."/>
            <person name="Sharp A.R."/>
            <person name="Dally N."/>
            <person name="Boughton B.A."/>
            <person name="Woo Y.H."/>
            <person name="Gao G."/>
            <person name="Schijlen E.G.W.M."/>
            <person name="Guo X."/>
            <person name="Momin A.A."/>
            <person name="Negrao S."/>
            <person name="Al-Babili S."/>
            <person name="Gehring C."/>
            <person name="Roessner U."/>
            <person name="Jung C."/>
            <person name="Murphy K."/>
            <person name="Arold S.T."/>
            <person name="Gojobori T."/>
            <person name="van der Linden C.G."/>
            <person name="van Loo E.N."/>
            <person name="Jellen E.N."/>
            <person name="Maughan P.J."/>
            <person name="Tester M."/>
        </authorList>
    </citation>
    <scope>NUCLEOTIDE SEQUENCE [LARGE SCALE GENOMIC DNA]</scope>
    <source>
        <strain evidence="6">cv. PI 614886</strain>
    </source>
</reference>
<feature type="domain" description="Myb-like" evidence="4">
    <location>
        <begin position="55"/>
        <end position="105"/>
    </location>
</feature>
<feature type="domain" description="Myb-like" evidence="4">
    <location>
        <begin position="4"/>
        <end position="54"/>
    </location>
</feature>
<dbReference type="Pfam" id="PF00249">
    <property type="entry name" value="Myb_DNA-binding"/>
    <property type="match status" value="2"/>
</dbReference>
<keyword evidence="7" id="KW-1185">Reference proteome</keyword>
<dbReference type="EnsemblPlants" id="AUR62021197-RA">
    <property type="protein sequence ID" value="AUR62021197-RA:cds"/>
    <property type="gene ID" value="AUR62021197"/>
</dbReference>
<proteinExistence type="predicted"/>
<dbReference type="Gramene" id="AUR62021197-RA">
    <property type="protein sequence ID" value="AUR62021197-RA:cds"/>
    <property type="gene ID" value="AUR62021197"/>
</dbReference>
<evidence type="ECO:0000313" key="7">
    <source>
        <dbReference type="Proteomes" id="UP000596660"/>
    </source>
</evidence>
<accession>A0A803M0E6</accession>
<dbReference type="SMART" id="SM00717">
    <property type="entry name" value="SANT"/>
    <property type="match status" value="2"/>
</dbReference>
<dbReference type="Proteomes" id="UP000596660">
    <property type="component" value="Unplaced"/>
</dbReference>
<dbReference type="PROSITE" id="PS51294">
    <property type="entry name" value="HTH_MYB"/>
    <property type="match status" value="2"/>
</dbReference>
<dbReference type="GO" id="GO:0005634">
    <property type="term" value="C:nucleus"/>
    <property type="evidence" value="ECO:0007669"/>
    <property type="project" value="UniProtKB-SubCell"/>
</dbReference>
<dbReference type="InterPro" id="IPR009057">
    <property type="entry name" value="Homeodomain-like_sf"/>
</dbReference>
<dbReference type="PANTHER" id="PTHR10641:SF622">
    <property type="entry name" value="TRANSCRIPTION FACTOR MYB17"/>
    <property type="match status" value="1"/>
</dbReference>
<evidence type="ECO:0000313" key="6">
    <source>
        <dbReference type="EnsemblPlants" id="AUR62021197-RA:cds"/>
    </source>
</evidence>
<evidence type="ECO:0000256" key="2">
    <source>
        <dbReference type="ARBA" id="ARBA00023125"/>
    </source>
</evidence>
<reference evidence="6" key="2">
    <citation type="submission" date="2021-03" db="UniProtKB">
        <authorList>
            <consortium name="EnsemblPlants"/>
        </authorList>
    </citation>
    <scope>IDENTIFICATION</scope>
</reference>
<name>A0A803M0E6_CHEQI</name>
<keyword evidence="2" id="KW-0238">DNA-binding</keyword>
<keyword evidence="3" id="KW-0539">Nucleus</keyword>
<dbReference type="InterPro" id="IPR015495">
    <property type="entry name" value="Myb_TF_plants"/>
</dbReference>
<dbReference type="InterPro" id="IPR001005">
    <property type="entry name" value="SANT/Myb"/>
</dbReference>
<feature type="domain" description="HTH myb-type" evidence="5">
    <location>
        <begin position="55"/>
        <end position="109"/>
    </location>
</feature>
<dbReference type="SUPFAM" id="SSF46689">
    <property type="entry name" value="Homeodomain-like"/>
    <property type="match status" value="1"/>
</dbReference>
<sequence>MFNNKRCWSPEEDQRLIDFIRNNNGRPCDWDSLPKLAGLDRCGKSCRLRWVNYLNPEIKREPFSDHENKILKQLHGLLGNRWAAIAAKLPGRTDNDVKNQWNTHFKNHTTTNMFPTTTHITRHMAQWESIRVETEARLTYESLCFPLGYPTYNSDTFLSLWNSEVGESFRKIETCSGMTGQVWQPVSVKKEQQGTYSGSDDLGDSSSDIAMNMLLDSPVSE</sequence>